<dbReference type="AlphaFoldDB" id="A0A563EEP5"/>
<organism evidence="1 2">
    <name type="scientific">Lentzea tibetensis</name>
    <dbReference type="NCBI Taxonomy" id="2591470"/>
    <lineage>
        <taxon>Bacteria</taxon>
        <taxon>Bacillati</taxon>
        <taxon>Actinomycetota</taxon>
        <taxon>Actinomycetes</taxon>
        <taxon>Pseudonocardiales</taxon>
        <taxon>Pseudonocardiaceae</taxon>
        <taxon>Lentzea</taxon>
    </lineage>
</organism>
<protein>
    <submittedName>
        <fullName evidence="1">Albusnodin family lasso peptide</fullName>
    </submittedName>
</protein>
<dbReference type="RefSeq" id="WP_146361139.1">
    <property type="nucleotide sequence ID" value="NZ_VOBR01000062.1"/>
</dbReference>
<reference evidence="1 2" key="1">
    <citation type="submission" date="2019-07" db="EMBL/GenBank/DDBJ databases">
        <title>Lentzea xizangensis sp. nov., isolated from Qinghai-Tibetan Plateau Soils.</title>
        <authorList>
            <person name="Huang J."/>
        </authorList>
    </citation>
    <scope>NUCLEOTIDE SEQUENCE [LARGE SCALE GENOMIC DNA]</scope>
    <source>
        <strain evidence="1 2">FXJ1.1311</strain>
    </source>
</reference>
<dbReference type="OrthoDB" id="9871629at2"/>
<dbReference type="NCBIfam" id="NF033525">
    <property type="entry name" value="lasso_albusnod"/>
    <property type="match status" value="1"/>
</dbReference>
<proteinExistence type="predicted"/>
<comment type="caution">
    <text evidence="1">The sequence shown here is derived from an EMBL/GenBank/DDBJ whole genome shotgun (WGS) entry which is preliminary data.</text>
</comment>
<dbReference type="Proteomes" id="UP000316639">
    <property type="component" value="Unassembled WGS sequence"/>
</dbReference>
<gene>
    <name evidence="1" type="ORF">FKR81_42330</name>
</gene>
<name>A0A563EEP5_9PSEU</name>
<dbReference type="EMBL" id="VOBR01000062">
    <property type="protein sequence ID" value="TWP43536.1"/>
    <property type="molecule type" value="Genomic_DNA"/>
</dbReference>
<evidence type="ECO:0000313" key="2">
    <source>
        <dbReference type="Proteomes" id="UP000316639"/>
    </source>
</evidence>
<sequence>MNLTGQIQMVAAPDDDPELMVELGDVADLTLGGPGEGRENKRREVG</sequence>
<accession>A0A563EEP5</accession>
<evidence type="ECO:0000313" key="1">
    <source>
        <dbReference type="EMBL" id="TWP43536.1"/>
    </source>
</evidence>
<keyword evidence="2" id="KW-1185">Reference proteome</keyword>